<protein>
    <recommendedName>
        <fullName evidence="8">HipA protein</fullName>
    </recommendedName>
</protein>
<dbReference type="InterPro" id="IPR017508">
    <property type="entry name" value="HipA_N1"/>
</dbReference>
<dbReference type="CDD" id="cd17809">
    <property type="entry name" value="HipA_So_like"/>
    <property type="match status" value="1"/>
</dbReference>
<evidence type="ECO:0008006" key="8">
    <source>
        <dbReference type="Google" id="ProtNLM"/>
    </source>
</evidence>
<dbReference type="AlphaFoldDB" id="A0A150WIU7"/>
<dbReference type="Pfam" id="PF13657">
    <property type="entry name" value="Couple_hipA"/>
    <property type="match status" value="1"/>
</dbReference>
<keyword evidence="3" id="KW-0418">Kinase</keyword>
<evidence type="ECO:0000259" key="5">
    <source>
        <dbReference type="Pfam" id="PF13657"/>
    </source>
</evidence>
<dbReference type="InterPro" id="IPR012893">
    <property type="entry name" value="HipA-like_C"/>
</dbReference>
<name>A0A150WIU7_BDEBC</name>
<organism evidence="6 7">
    <name type="scientific">Bdellovibrio bacteriovorus</name>
    <dbReference type="NCBI Taxonomy" id="959"/>
    <lineage>
        <taxon>Bacteria</taxon>
        <taxon>Pseudomonadati</taxon>
        <taxon>Bdellovibrionota</taxon>
        <taxon>Bdellovibrionia</taxon>
        <taxon>Bdellovibrionales</taxon>
        <taxon>Pseudobdellovibrionaceae</taxon>
        <taxon>Bdellovibrio</taxon>
    </lineage>
</organism>
<dbReference type="Gene3D" id="1.10.1070.20">
    <property type="match status" value="1"/>
</dbReference>
<comment type="similarity">
    <text evidence="1">Belongs to the HipA Ser/Thr kinase family.</text>
</comment>
<evidence type="ECO:0000256" key="3">
    <source>
        <dbReference type="ARBA" id="ARBA00022777"/>
    </source>
</evidence>
<accession>A0A150WIU7</accession>
<dbReference type="NCBIfam" id="TIGR03071">
    <property type="entry name" value="couple_hipA"/>
    <property type="match status" value="1"/>
</dbReference>
<dbReference type="InterPro" id="IPR052028">
    <property type="entry name" value="HipA_Ser/Thr_kinase"/>
</dbReference>
<sequence length="434" mass="48490">MVNTKSGIPPHLGIIYEGKEVGELSFDLVSEKFQLFYLPSWLKEGFALSPHLPLFAEFPAENIKKFLENLLPEEDGLTKFAELLRISKSNIFGLLQAMGQDTTGAFSFTAGDSAPPTSFRAISKEELTERVLNRANKPIAMWDGKPRLSLAGVQEKLGITIKQGEYGFGEGKLASTHILKFSKKGQNLVLNEFFCMKLAKAVGLPVAEVEIVNFGERVLQVERFDRRWKSDEHVARMHVIDGCQALNVSPSFKYQRMIPVGPHKDSYLSPINVENLSKFNQSCRVPAKAQLQLLRWILFNLIIGNVDNHGKNISYFVTQKGYEIAPAYDLVSVTMYADFNQEMAFKVGDAFNLGDVGAFQLAEMAQEMNLPPALITTQLKKLCSAILKNVDDIVISDLNSEESNFMATLKDSIKIRIEHFSQQASLIKSISKSL</sequence>
<gene>
    <name evidence="6" type="ORF">AZI86_12485</name>
</gene>
<evidence type="ECO:0000313" key="6">
    <source>
        <dbReference type="EMBL" id="KYG63642.1"/>
    </source>
</evidence>
<feature type="domain" description="HipA N-terminal subdomain 1" evidence="5">
    <location>
        <begin position="14"/>
        <end position="108"/>
    </location>
</feature>
<proteinExistence type="inferred from homology"/>
<keyword evidence="2" id="KW-0808">Transferase</keyword>
<keyword evidence="7" id="KW-1185">Reference proteome</keyword>
<dbReference type="GO" id="GO:0005829">
    <property type="term" value="C:cytosol"/>
    <property type="evidence" value="ECO:0007669"/>
    <property type="project" value="TreeGrafter"/>
</dbReference>
<comment type="caution">
    <text evidence="6">The sequence shown here is derived from an EMBL/GenBank/DDBJ whole genome shotgun (WGS) entry which is preliminary data.</text>
</comment>
<dbReference type="RefSeq" id="WP_061835536.1">
    <property type="nucleotide sequence ID" value="NZ_LUKE01000003.1"/>
</dbReference>
<feature type="domain" description="HipA-like C-terminal" evidence="4">
    <location>
        <begin position="148"/>
        <end position="388"/>
    </location>
</feature>
<dbReference type="Proteomes" id="UP000075320">
    <property type="component" value="Unassembled WGS sequence"/>
</dbReference>
<evidence type="ECO:0000313" key="7">
    <source>
        <dbReference type="Proteomes" id="UP000075320"/>
    </source>
</evidence>
<dbReference type="EMBL" id="LUKE01000003">
    <property type="protein sequence ID" value="KYG63642.1"/>
    <property type="molecule type" value="Genomic_DNA"/>
</dbReference>
<dbReference type="PANTHER" id="PTHR37419">
    <property type="entry name" value="SERINE/THREONINE-PROTEIN KINASE TOXIN HIPA"/>
    <property type="match status" value="1"/>
</dbReference>
<evidence type="ECO:0000256" key="2">
    <source>
        <dbReference type="ARBA" id="ARBA00022679"/>
    </source>
</evidence>
<evidence type="ECO:0000256" key="1">
    <source>
        <dbReference type="ARBA" id="ARBA00010164"/>
    </source>
</evidence>
<dbReference type="PANTHER" id="PTHR37419:SF1">
    <property type="entry name" value="SERINE_THREONINE-PROTEIN KINASE TOXIN HIPA"/>
    <property type="match status" value="1"/>
</dbReference>
<dbReference type="Pfam" id="PF07804">
    <property type="entry name" value="HipA_C"/>
    <property type="match status" value="1"/>
</dbReference>
<dbReference type="OrthoDB" id="5294599at2"/>
<reference evidence="6 7" key="1">
    <citation type="submission" date="2016-03" db="EMBL/GenBank/DDBJ databases">
        <authorList>
            <person name="Ploux O."/>
        </authorList>
    </citation>
    <scope>NUCLEOTIDE SEQUENCE [LARGE SCALE GENOMIC DNA]</scope>
    <source>
        <strain evidence="6 7">R0</strain>
    </source>
</reference>
<dbReference type="GO" id="GO:0004674">
    <property type="term" value="F:protein serine/threonine kinase activity"/>
    <property type="evidence" value="ECO:0007669"/>
    <property type="project" value="TreeGrafter"/>
</dbReference>
<evidence type="ECO:0000259" key="4">
    <source>
        <dbReference type="Pfam" id="PF07804"/>
    </source>
</evidence>